<dbReference type="PANTHER" id="PTHR33295">
    <property type="entry name" value="ATPASE"/>
    <property type="match status" value="1"/>
</dbReference>
<dbReference type="AlphaFoldDB" id="A0A2N5J3B3"/>
<proteinExistence type="predicted"/>
<dbReference type="PANTHER" id="PTHR33295:SF20">
    <property type="entry name" value="ATPASE"/>
    <property type="match status" value="1"/>
</dbReference>
<keyword evidence="4" id="KW-1185">Reference proteome</keyword>
<comment type="caution">
    <text evidence="3">The sequence shown here is derived from an EMBL/GenBank/DDBJ whole genome shotgun (WGS) entry which is preliminary data.</text>
</comment>
<evidence type="ECO:0000259" key="1">
    <source>
        <dbReference type="Pfam" id="PF13173"/>
    </source>
</evidence>
<dbReference type="InterPro" id="IPR025420">
    <property type="entry name" value="DUF4143"/>
</dbReference>
<dbReference type="SUPFAM" id="SSF52540">
    <property type="entry name" value="P-loop containing nucleoside triphosphate hydrolases"/>
    <property type="match status" value="1"/>
</dbReference>
<organism evidence="3 4">
    <name type="scientific">Bifidobacterium parmae</name>
    <dbReference type="NCBI Taxonomy" id="361854"/>
    <lineage>
        <taxon>Bacteria</taxon>
        <taxon>Bacillati</taxon>
        <taxon>Actinomycetota</taxon>
        <taxon>Actinomycetes</taxon>
        <taxon>Bifidobacteriales</taxon>
        <taxon>Bifidobacteriaceae</taxon>
        <taxon>Bifidobacterium</taxon>
    </lineage>
</organism>
<dbReference type="InterPro" id="IPR041682">
    <property type="entry name" value="AAA_14"/>
</dbReference>
<dbReference type="Pfam" id="PF13635">
    <property type="entry name" value="DUF4143"/>
    <property type="match status" value="1"/>
</dbReference>
<gene>
    <name evidence="3" type="ORF">Uis4E_1229</name>
</gene>
<evidence type="ECO:0000313" key="4">
    <source>
        <dbReference type="Proteomes" id="UP000235034"/>
    </source>
</evidence>
<dbReference type="InterPro" id="IPR027417">
    <property type="entry name" value="P-loop_NTPase"/>
</dbReference>
<dbReference type="OrthoDB" id="9801684at2"/>
<accession>A0A2N5J3B3</accession>
<evidence type="ECO:0000313" key="3">
    <source>
        <dbReference type="EMBL" id="PLS28687.1"/>
    </source>
</evidence>
<evidence type="ECO:0000259" key="2">
    <source>
        <dbReference type="Pfam" id="PF13635"/>
    </source>
</evidence>
<feature type="domain" description="AAA" evidence="1">
    <location>
        <begin position="20"/>
        <end position="148"/>
    </location>
</feature>
<reference evidence="3 4" key="1">
    <citation type="submission" date="2017-07" db="EMBL/GenBank/DDBJ databases">
        <title>Bifidobacterium novel species.</title>
        <authorList>
            <person name="Lugli G.A."/>
            <person name="Milani C."/>
            <person name="Duranti S."/>
            <person name="Mangifesta M."/>
        </authorList>
    </citation>
    <scope>NUCLEOTIDE SEQUENCE [LARGE SCALE GENOMIC DNA]</scope>
    <source>
        <strain evidence="3 4">77</strain>
    </source>
</reference>
<dbReference type="Proteomes" id="UP000235034">
    <property type="component" value="Unassembled WGS sequence"/>
</dbReference>
<name>A0A2N5J3B3_9BIFI</name>
<sequence>MIERPAYTDWLERWQDKDVIKVITGLRRCGKSTVLRLFRERLLAKGVDQNRIIAINFESLEEDYPNEAKPLYDYIVSRLAPDVTNYVFLDEIQHVREFERAADGLYVRDDVDLYLTGSNADLLSSELATRLTGRYVELRMLPLSFKEYRSTRPQSESPEQSFNRYLLYGGLPYAATLEHDQDIADYLGGVFNTILVKDIAQRHPRIDTIAFDEVASFLADNVGNITSIKGIADAMKQTHRGISPTTVGEYIAALRENYLLFRADRYDIKGKSYLKTLEKYYLGDPGFRFWFLGKTGGDLGHRIENVIYLELLRRYRTVHIGKVGTTEVDFYTPDPQGDHYYQVSLTVMDESTLSRELRPLQSINDNHPKTLLTMDRIGNGNHAGIRQVNIIDWLLE</sequence>
<feature type="domain" description="DUF4143" evidence="2">
    <location>
        <begin position="197"/>
        <end position="330"/>
    </location>
</feature>
<dbReference type="Pfam" id="PF13173">
    <property type="entry name" value="AAA_14"/>
    <property type="match status" value="1"/>
</dbReference>
<dbReference type="EMBL" id="NMWT01000015">
    <property type="protein sequence ID" value="PLS28687.1"/>
    <property type="molecule type" value="Genomic_DNA"/>
</dbReference>
<protein>
    <submittedName>
        <fullName evidence="3">ATPase AAA</fullName>
    </submittedName>
</protein>